<accession>N6TX42</accession>
<evidence type="ECO:0000313" key="1">
    <source>
        <dbReference type="EMBL" id="ENN73885.1"/>
    </source>
</evidence>
<feature type="non-terminal residue" evidence="1">
    <location>
        <position position="1"/>
    </location>
</feature>
<dbReference type="SUPFAM" id="SSF52075">
    <property type="entry name" value="Outer arm dynein light chain 1"/>
    <property type="match status" value="1"/>
</dbReference>
<proteinExistence type="predicted"/>
<dbReference type="AlphaFoldDB" id="N6TX42"/>
<dbReference type="HOGENOM" id="CLU_1827272_0_0_1"/>
<dbReference type="EMBL" id="KB741098">
    <property type="protein sequence ID" value="ENN73885.1"/>
    <property type="molecule type" value="Genomic_DNA"/>
</dbReference>
<gene>
    <name evidence="1" type="ORF">YQE_09513</name>
</gene>
<organism evidence="1">
    <name type="scientific">Dendroctonus ponderosae</name>
    <name type="common">Mountain pine beetle</name>
    <dbReference type="NCBI Taxonomy" id="77166"/>
    <lineage>
        <taxon>Eukaryota</taxon>
        <taxon>Metazoa</taxon>
        <taxon>Ecdysozoa</taxon>
        <taxon>Arthropoda</taxon>
        <taxon>Hexapoda</taxon>
        <taxon>Insecta</taxon>
        <taxon>Pterygota</taxon>
        <taxon>Neoptera</taxon>
        <taxon>Endopterygota</taxon>
        <taxon>Coleoptera</taxon>
        <taxon>Polyphaga</taxon>
        <taxon>Cucujiformia</taxon>
        <taxon>Curculionidae</taxon>
        <taxon>Scolytinae</taxon>
        <taxon>Dendroctonus</taxon>
    </lineage>
</organism>
<dbReference type="InterPro" id="IPR032675">
    <property type="entry name" value="LRR_dom_sf"/>
</dbReference>
<reference evidence="1" key="1">
    <citation type="journal article" date="2013" name="Genome Biol.">
        <title>Draft genome of the mountain pine beetle, Dendroctonus ponderosae Hopkins, a major forest pest.</title>
        <authorList>
            <person name="Keeling C.I."/>
            <person name="Yuen M.M."/>
            <person name="Liao N.Y."/>
            <person name="Docking T.R."/>
            <person name="Chan S.K."/>
            <person name="Taylor G.A."/>
            <person name="Palmquist D.L."/>
            <person name="Jackman S.D."/>
            <person name="Nguyen A."/>
            <person name="Li M."/>
            <person name="Henderson H."/>
            <person name="Janes J.K."/>
            <person name="Zhao Y."/>
            <person name="Pandoh P."/>
            <person name="Moore R."/>
            <person name="Sperling F.A."/>
            <person name="Huber D.P."/>
            <person name="Birol I."/>
            <person name="Jones S.J."/>
            <person name="Bohlmann J."/>
        </authorList>
    </citation>
    <scope>NUCLEOTIDE SEQUENCE</scope>
</reference>
<dbReference type="InterPro" id="IPR001611">
    <property type="entry name" value="Leu-rich_rpt"/>
</dbReference>
<name>N6TX42_DENPD</name>
<dbReference type="PROSITE" id="PS51450">
    <property type="entry name" value="LRR"/>
    <property type="match status" value="1"/>
</dbReference>
<protein>
    <submittedName>
        <fullName evidence="1">Uncharacterized protein</fullName>
    </submittedName>
</protein>
<sequence>MVDISNNRIRALPDNLFREEGLEKLDLSSNLLSKMPLNTLAIPAAQTLCELDLSWNLISSLSHGGLLERFKAWGMGECHINTVGAAKTYTNKGLDTGKLERRGTGIGDHCSGAFQGYSAQQLTVSQAPNKYRRRATFLPRL</sequence>
<dbReference type="Gene3D" id="3.80.10.10">
    <property type="entry name" value="Ribonuclease Inhibitor"/>
    <property type="match status" value="1"/>
</dbReference>